<dbReference type="AlphaFoldDB" id="A0A117DMY7"/>
<gene>
    <name evidence="1" type="ORF">DEIGR_100819</name>
</gene>
<dbReference type="RefSeq" id="WP_058975477.1">
    <property type="nucleotide sequence ID" value="NZ_BCMS01000001.1"/>
</dbReference>
<name>A0A117DMY7_9DEIO</name>
<evidence type="ECO:0000313" key="1">
    <source>
        <dbReference type="EMBL" id="GAQ20792.1"/>
    </source>
</evidence>
<keyword evidence="2" id="KW-1185">Reference proteome</keyword>
<proteinExistence type="predicted"/>
<accession>A0A117DMY7</accession>
<reference evidence="2" key="1">
    <citation type="submission" date="2015-11" db="EMBL/GenBank/DDBJ databases">
        <title>Draft Genome Sequence of the Radioresistant Bacterium Deinococcus grandis, Isolated from Freshwater Fish in Japan.</title>
        <authorList>
            <person name="Satoh K."/>
            <person name="Onodera T."/>
            <person name="Omoso K."/>
            <person name="Takeda-Yano K."/>
            <person name="Katayama T."/>
            <person name="Oono Y."/>
            <person name="Narumi I."/>
        </authorList>
    </citation>
    <scope>NUCLEOTIDE SEQUENCE [LARGE SCALE GENOMIC DNA]</scope>
    <source>
        <strain evidence="2">ATCC 43672</strain>
    </source>
</reference>
<organism evidence="1 2">
    <name type="scientific">Deinococcus grandis</name>
    <dbReference type="NCBI Taxonomy" id="57498"/>
    <lineage>
        <taxon>Bacteria</taxon>
        <taxon>Thermotogati</taxon>
        <taxon>Deinococcota</taxon>
        <taxon>Deinococci</taxon>
        <taxon>Deinococcales</taxon>
        <taxon>Deinococcaceae</taxon>
        <taxon>Deinococcus</taxon>
    </lineage>
</organism>
<evidence type="ECO:0000313" key="2">
    <source>
        <dbReference type="Proteomes" id="UP000056209"/>
    </source>
</evidence>
<dbReference type="EMBL" id="BCMS01000001">
    <property type="protein sequence ID" value="GAQ20792.1"/>
    <property type="molecule type" value="Genomic_DNA"/>
</dbReference>
<dbReference type="OrthoDB" id="77511at2"/>
<sequence>MTPAQPRHPLALLADGWEIEGAQLCDGVHASVPNAHAGQAYLDCAAQLREALRAQAEADQDLRQAARTLHMYSRRYCDGRSTYAPDDHNRATHTLLRLGVVLDADPISKTGPFAADGMYGLTEREHAALAQAQAGAGSVGGEAQ</sequence>
<dbReference type="Proteomes" id="UP000056209">
    <property type="component" value="Unassembled WGS sequence"/>
</dbReference>
<protein>
    <submittedName>
        <fullName evidence="1">Putative regulatory protein</fullName>
    </submittedName>
</protein>
<comment type="caution">
    <text evidence="1">The sequence shown here is derived from an EMBL/GenBank/DDBJ whole genome shotgun (WGS) entry which is preliminary data.</text>
</comment>